<keyword evidence="1" id="KW-1133">Transmembrane helix</keyword>
<dbReference type="Proteomes" id="UP000033651">
    <property type="component" value="Unassembled WGS sequence"/>
</dbReference>
<dbReference type="EMBL" id="JZRB01000030">
    <property type="protein sequence ID" value="KJV30909.1"/>
    <property type="molecule type" value="Genomic_DNA"/>
</dbReference>
<keyword evidence="3" id="KW-1185">Reference proteome</keyword>
<evidence type="ECO:0000313" key="2">
    <source>
        <dbReference type="EMBL" id="KJV30909.1"/>
    </source>
</evidence>
<evidence type="ECO:0000256" key="1">
    <source>
        <dbReference type="SAM" id="Phobius"/>
    </source>
</evidence>
<sequence>MRQIYTTPRQDNIDRVVALLGEHGIETTVTNRTSFNRPTYQRFSYSERNTDRSAWPQVWVKHADDFTKARELLKGIGIEPVVRFQEELRVHRAPSFHPPQQRTAARFRLMALAIVAGVMLVVVLKATQVL</sequence>
<feature type="transmembrane region" description="Helical" evidence="1">
    <location>
        <begin position="109"/>
        <end position="127"/>
    </location>
</feature>
<name>A0A0F3KLB7_9GAMM</name>
<gene>
    <name evidence="2" type="ORF">VI08_14280</name>
</gene>
<dbReference type="PATRIC" id="fig|345309.4.peg.2459"/>
<evidence type="ECO:0000313" key="3">
    <source>
        <dbReference type="Proteomes" id="UP000033651"/>
    </source>
</evidence>
<protein>
    <submittedName>
        <fullName evidence="2">Uncharacterized protein</fullName>
    </submittedName>
</protein>
<dbReference type="AlphaFoldDB" id="A0A0F3KLB7"/>
<keyword evidence="1" id="KW-0472">Membrane</keyword>
<proteinExistence type="predicted"/>
<reference evidence="2 3" key="1">
    <citation type="submission" date="2015-03" db="EMBL/GenBank/DDBJ databases">
        <title>Draft genome sequence of Luteibacter yeojuensis strain SU11.</title>
        <authorList>
            <person name="Sulaiman J."/>
            <person name="Priya K."/>
            <person name="Chan K.-G."/>
        </authorList>
    </citation>
    <scope>NUCLEOTIDE SEQUENCE [LARGE SCALE GENOMIC DNA]</scope>
    <source>
        <strain evidence="2 3">SU11</strain>
    </source>
</reference>
<keyword evidence="1" id="KW-0812">Transmembrane</keyword>
<comment type="caution">
    <text evidence="2">The sequence shown here is derived from an EMBL/GenBank/DDBJ whole genome shotgun (WGS) entry which is preliminary data.</text>
</comment>
<dbReference type="RefSeq" id="WP_045830274.1">
    <property type="nucleotide sequence ID" value="NZ_JZRB01000030.1"/>
</dbReference>
<dbReference type="OrthoDB" id="5955962at2"/>
<organism evidence="2 3">
    <name type="scientific">Luteibacter yeojuensis</name>
    <dbReference type="NCBI Taxonomy" id="345309"/>
    <lineage>
        <taxon>Bacteria</taxon>
        <taxon>Pseudomonadati</taxon>
        <taxon>Pseudomonadota</taxon>
        <taxon>Gammaproteobacteria</taxon>
        <taxon>Lysobacterales</taxon>
        <taxon>Rhodanobacteraceae</taxon>
        <taxon>Luteibacter</taxon>
    </lineage>
</organism>
<accession>A0A0F3KLB7</accession>